<evidence type="ECO:0000313" key="3">
    <source>
        <dbReference type="Proteomes" id="UP000466864"/>
    </source>
</evidence>
<dbReference type="Proteomes" id="UP000466864">
    <property type="component" value="Unassembled WGS sequence"/>
</dbReference>
<comment type="caution">
    <text evidence="2">The sequence shown here is derived from an EMBL/GenBank/DDBJ whole genome shotgun (WGS) entry which is preliminary data.</text>
</comment>
<protein>
    <submittedName>
        <fullName evidence="2">Adenosylcobinamide amidohydrolase</fullName>
    </submittedName>
</protein>
<dbReference type="RefSeq" id="WP_154457178.1">
    <property type="nucleotide sequence ID" value="NZ_VUMV01000002.1"/>
</dbReference>
<reference evidence="2 3" key="1">
    <citation type="submission" date="2019-08" db="EMBL/GenBank/DDBJ databases">
        <title>In-depth cultivation of the pig gut microbiome towards novel bacterial diversity and tailored functional studies.</title>
        <authorList>
            <person name="Wylensek D."/>
            <person name="Hitch T.C.A."/>
            <person name="Clavel T."/>
        </authorList>
    </citation>
    <scope>NUCLEOTIDE SEQUENCE [LARGE SCALE GENOMIC DNA]</scope>
    <source>
        <strain evidence="2 3">Oil+RF-744-WCA-WT-13</strain>
    </source>
</reference>
<dbReference type="InterPro" id="IPR052209">
    <property type="entry name" value="CbiZ"/>
</dbReference>
<organism evidence="2 3">
    <name type="scientific">Bilifractor porci</name>
    <dbReference type="NCBI Taxonomy" id="2606636"/>
    <lineage>
        <taxon>Bacteria</taxon>
        <taxon>Bacillati</taxon>
        <taxon>Bacillota</taxon>
        <taxon>Clostridia</taxon>
        <taxon>Lachnospirales</taxon>
        <taxon>Lachnospiraceae</taxon>
        <taxon>Bilifractor</taxon>
    </lineage>
</organism>
<evidence type="ECO:0000256" key="1">
    <source>
        <dbReference type="SAM" id="MobiDB-lite"/>
    </source>
</evidence>
<accession>A0A7X2P6Z5</accession>
<dbReference type="InterPro" id="IPR002808">
    <property type="entry name" value="AdoCbi_amidolase"/>
</dbReference>
<keyword evidence="2" id="KW-0378">Hydrolase</keyword>
<dbReference type="AlphaFoldDB" id="A0A7X2P6Z5"/>
<keyword evidence="3" id="KW-1185">Reference proteome</keyword>
<feature type="compositionally biased region" description="Basic and acidic residues" evidence="1">
    <location>
        <begin position="161"/>
        <end position="176"/>
    </location>
</feature>
<dbReference type="PANTHER" id="PTHR35336:SF5">
    <property type="entry name" value="ADENOSYLCOBINAMIDE AMIDOHYDROLASE"/>
    <property type="match status" value="1"/>
</dbReference>
<evidence type="ECO:0000313" key="2">
    <source>
        <dbReference type="EMBL" id="MST81364.1"/>
    </source>
</evidence>
<dbReference type="EMBL" id="VUMV01000002">
    <property type="protein sequence ID" value="MST81364.1"/>
    <property type="molecule type" value="Genomic_DNA"/>
</dbReference>
<dbReference type="Pfam" id="PF01955">
    <property type="entry name" value="CbiZ"/>
    <property type="match status" value="1"/>
</dbReference>
<proteinExistence type="predicted"/>
<feature type="region of interest" description="Disordered" evidence="1">
    <location>
        <begin position="123"/>
        <end position="205"/>
    </location>
</feature>
<dbReference type="PANTHER" id="PTHR35336">
    <property type="entry name" value="ADENOSYLCOBINAMIDE AMIDOHYDROLASE"/>
    <property type="match status" value="1"/>
</dbReference>
<name>A0A7X2P6Z5_9FIRM</name>
<gene>
    <name evidence="2" type="ORF">FYJ60_03405</name>
</gene>
<sequence>MENLSGEKNEAEMTFRRTNSSSIFHFNSPRKTLCTSPLNGGIREGITTLMNINCQGDGSYEVVMKEDDYGEELARQVREEGENPETTVAMSTAAWIELSAEAEETYEDLTVRAVVSGGIEHNAVSPGDPTWYMEKNGQYIPAPDGREDCQKRIGGTSVRSMSREEQAEKAGKKEQGEQAGEEDQAEQEEKAGKEGQKEKAEADGKDPGFIGTINIILMVNQRMTDAAMLRALVLCSEAKAAAVQELLLGSCYSHEIATGSGTDGTIIAAPMESEYLLTTASGHVKLGELIGKTVKKALKEALVKQSSACPARQFQILQRVRRFGLNVGSFWNFYEKNRELFQKAGVCFSGAEDLVTRLQAVNQSSTGVIVTSLYVHLMDQYRWGLVMYPEVIREGKRLLQQNLYCGNGKFLCDVFPEAVLNPEEGKKFNFVTQYMYFLMLYMWVLTGANLH</sequence>
<feature type="compositionally biased region" description="Basic and acidic residues" evidence="1">
    <location>
        <begin position="187"/>
        <end position="205"/>
    </location>
</feature>
<dbReference type="GO" id="GO:0016787">
    <property type="term" value="F:hydrolase activity"/>
    <property type="evidence" value="ECO:0007669"/>
    <property type="project" value="UniProtKB-KW"/>
</dbReference>